<sequence>MPFPVNTKYIIETEKELGLIFPDNFKTKMTEENGGELMTDDDDWQLFPFFDKSDKKRISRTSNHIVLETNQAKQWDNFPINGIAIASNGSGDFLILLPAKENNKQLGNEIYIWFHETGEIEKIADAIEDLIDK</sequence>
<name>A0A4U0NHW3_9SPHI</name>
<organism evidence="2 3">
    <name type="scientific">Sphingobacterium olei</name>
    <dbReference type="NCBI Taxonomy" id="2571155"/>
    <lineage>
        <taxon>Bacteria</taxon>
        <taxon>Pseudomonadati</taxon>
        <taxon>Bacteroidota</taxon>
        <taxon>Sphingobacteriia</taxon>
        <taxon>Sphingobacteriales</taxon>
        <taxon>Sphingobacteriaceae</taxon>
        <taxon>Sphingobacterium</taxon>
    </lineage>
</organism>
<evidence type="ECO:0000313" key="3">
    <source>
        <dbReference type="Proteomes" id="UP000306808"/>
    </source>
</evidence>
<dbReference type="Pfam" id="PF09346">
    <property type="entry name" value="SMI1_KNR4"/>
    <property type="match status" value="1"/>
</dbReference>
<dbReference type="AlphaFoldDB" id="A0A4U0NHW3"/>
<accession>A0A4U0NHW3</accession>
<dbReference type="EMBL" id="SUME01000007">
    <property type="protein sequence ID" value="TJZ53815.1"/>
    <property type="molecule type" value="Genomic_DNA"/>
</dbReference>
<reference evidence="2 3" key="1">
    <citation type="submission" date="2019-04" db="EMBL/GenBank/DDBJ databases">
        <title>Sphingobacterium olei sp. nov., isolated from oil-contaminated soil.</title>
        <authorList>
            <person name="Liu B."/>
        </authorList>
    </citation>
    <scope>NUCLEOTIDE SEQUENCE [LARGE SCALE GENOMIC DNA]</scope>
    <source>
        <strain evidence="2 3">HAL-9</strain>
    </source>
</reference>
<proteinExistence type="predicted"/>
<dbReference type="InterPro" id="IPR018958">
    <property type="entry name" value="Knr4/Smi1-like_dom"/>
</dbReference>
<dbReference type="InterPro" id="IPR037883">
    <property type="entry name" value="Knr4/Smi1-like_sf"/>
</dbReference>
<protein>
    <submittedName>
        <fullName evidence="2">SMI1/KNR4 family protein</fullName>
    </submittedName>
</protein>
<dbReference type="RefSeq" id="WP_136902605.1">
    <property type="nucleotide sequence ID" value="NZ_SUME01000007.1"/>
</dbReference>
<keyword evidence="3" id="KW-1185">Reference proteome</keyword>
<gene>
    <name evidence="2" type="ORF">FAZ15_17515</name>
</gene>
<feature type="domain" description="Knr4/Smi1-like" evidence="1">
    <location>
        <begin position="4"/>
        <end position="132"/>
    </location>
</feature>
<comment type="caution">
    <text evidence="2">The sequence shown here is derived from an EMBL/GenBank/DDBJ whole genome shotgun (WGS) entry which is preliminary data.</text>
</comment>
<evidence type="ECO:0000259" key="1">
    <source>
        <dbReference type="Pfam" id="PF09346"/>
    </source>
</evidence>
<dbReference type="SUPFAM" id="SSF160631">
    <property type="entry name" value="SMI1/KNR4-like"/>
    <property type="match status" value="1"/>
</dbReference>
<dbReference type="Proteomes" id="UP000306808">
    <property type="component" value="Unassembled WGS sequence"/>
</dbReference>
<dbReference type="Gene3D" id="3.40.1580.10">
    <property type="entry name" value="SMI1/KNR4-like"/>
    <property type="match status" value="1"/>
</dbReference>
<evidence type="ECO:0000313" key="2">
    <source>
        <dbReference type="EMBL" id="TJZ53815.1"/>
    </source>
</evidence>
<dbReference type="OrthoDB" id="1353528at2"/>